<dbReference type="Proteomes" id="UP000620366">
    <property type="component" value="Unassembled WGS sequence"/>
</dbReference>
<feature type="transmembrane region" description="Helical" evidence="7">
    <location>
        <begin position="181"/>
        <end position="200"/>
    </location>
</feature>
<reference evidence="9" key="1">
    <citation type="submission" date="2020-08" db="EMBL/GenBank/DDBJ databases">
        <title>Genome public.</title>
        <authorList>
            <person name="Liu C."/>
            <person name="Sun Q."/>
        </authorList>
    </citation>
    <scope>NUCLEOTIDE SEQUENCE</scope>
    <source>
        <strain evidence="9">BX7</strain>
    </source>
</reference>
<comment type="caution">
    <text evidence="9">The sequence shown here is derived from an EMBL/GenBank/DDBJ whole genome shotgun (WGS) entry which is preliminary data.</text>
</comment>
<feature type="transmembrane region" description="Helical" evidence="7">
    <location>
        <begin position="329"/>
        <end position="350"/>
    </location>
</feature>
<evidence type="ECO:0000256" key="2">
    <source>
        <dbReference type="ARBA" id="ARBA00022475"/>
    </source>
</evidence>
<evidence type="ECO:0000256" key="5">
    <source>
        <dbReference type="ARBA" id="ARBA00022989"/>
    </source>
</evidence>
<evidence type="ECO:0000256" key="7">
    <source>
        <dbReference type="SAM" id="Phobius"/>
    </source>
</evidence>
<keyword evidence="5 7" id="KW-1133">Transmembrane helix</keyword>
<keyword evidence="10" id="KW-1185">Reference proteome</keyword>
<keyword evidence="8" id="KW-0732">Signal</keyword>
<dbReference type="GO" id="GO:0032153">
    <property type="term" value="C:cell division site"/>
    <property type="evidence" value="ECO:0007669"/>
    <property type="project" value="TreeGrafter"/>
</dbReference>
<organism evidence="9 10">
    <name type="scientific">Feifania hominis</name>
    <dbReference type="NCBI Taxonomy" id="2763660"/>
    <lineage>
        <taxon>Bacteria</taxon>
        <taxon>Bacillati</taxon>
        <taxon>Bacillota</taxon>
        <taxon>Clostridia</taxon>
        <taxon>Eubacteriales</taxon>
        <taxon>Feifaniaceae</taxon>
        <taxon>Feifania</taxon>
    </lineage>
</organism>
<keyword evidence="3 7" id="KW-0812">Transmembrane</keyword>
<dbReference type="PANTHER" id="PTHR30474:SF13">
    <property type="entry name" value="STAGE V SPORULATION PROTEIN E"/>
    <property type="match status" value="1"/>
</dbReference>
<dbReference type="EMBL" id="JACRSP010000001">
    <property type="protein sequence ID" value="MBC8535187.1"/>
    <property type="molecule type" value="Genomic_DNA"/>
</dbReference>
<dbReference type="InterPro" id="IPR013437">
    <property type="entry name" value="FtsW"/>
</dbReference>
<feature type="transmembrane region" description="Helical" evidence="7">
    <location>
        <begin position="40"/>
        <end position="59"/>
    </location>
</feature>
<accession>A0A926HPE2</accession>
<dbReference type="Pfam" id="PF01098">
    <property type="entry name" value="FTSW_RODA_SPOVE"/>
    <property type="match status" value="1"/>
</dbReference>
<feature type="signal peptide" evidence="8">
    <location>
        <begin position="1"/>
        <end position="26"/>
    </location>
</feature>
<feature type="transmembrane region" description="Helical" evidence="7">
    <location>
        <begin position="254"/>
        <end position="280"/>
    </location>
</feature>
<evidence type="ECO:0000313" key="9">
    <source>
        <dbReference type="EMBL" id="MBC8535187.1"/>
    </source>
</evidence>
<sequence length="359" mass="38786">MPFFVFVILLLSVGLVMLFSASHANAFDRFGDSYYFIKQQAKWAILGLVGMFVATYVCTPAFLKKMALPALGISIVLLALVPIIGVTKNGAKRWLGVGDLTFQPSEIAKVAVILAFAYLMSNNQKKMNTFRGGILPYGIILVVVCGLIAVEKHISATVLTFAVGIIMMVAGGSNLVWLCSFGAAGVAGVVGIILNSSYAMQRVKVWLDPFIDPRGDGFQNIQSLYAIGSGGFFGLGLGKSRQKYMYIPEPQNDFIFAIACEELGFLGALIIISLFALLIWRGFVIAFRAPDRFSALVVVGIISKVAIQTVLNIAVVTNLVPNTGIPLPFFSYGGTALLIQLCEMGVVLAISRYSRLRRS</sequence>
<keyword evidence="2" id="KW-1003">Cell membrane</keyword>
<dbReference type="GO" id="GO:0015648">
    <property type="term" value="F:lipid-linked peptidoglycan transporter activity"/>
    <property type="evidence" value="ECO:0007669"/>
    <property type="project" value="TreeGrafter"/>
</dbReference>
<dbReference type="NCBIfam" id="TIGR02614">
    <property type="entry name" value="ftsW"/>
    <property type="match status" value="1"/>
</dbReference>
<evidence type="ECO:0000256" key="3">
    <source>
        <dbReference type="ARBA" id="ARBA00022692"/>
    </source>
</evidence>
<dbReference type="GO" id="GO:0005886">
    <property type="term" value="C:plasma membrane"/>
    <property type="evidence" value="ECO:0007669"/>
    <property type="project" value="UniProtKB-SubCell"/>
</dbReference>
<evidence type="ECO:0000256" key="4">
    <source>
        <dbReference type="ARBA" id="ARBA00022960"/>
    </source>
</evidence>
<dbReference type="GO" id="GO:0008360">
    <property type="term" value="P:regulation of cell shape"/>
    <property type="evidence" value="ECO:0007669"/>
    <property type="project" value="UniProtKB-KW"/>
</dbReference>
<feature type="transmembrane region" description="Helical" evidence="7">
    <location>
        <begin position="292"/>
        <end position="317"/>
    </location>
</feature>
<feature type="transmembrane region" description="Helical" evidence="7">
    <location>
        <begin position="66"/>
        <end position="85"/>
    </location>
</feature>
<feature type="transmembrane region" description="Helical" evidence="7">
    <location>
        <begin position="156"/>
        <end position="176"/>
    </location>
</feature>
<dbReference type="AlphaFoldDB" id="A0A926HPE2"/>
<feature type="transmembrane region" description="Helical" evidence="7">
    <location>
        <begin position="133"/>
        <end position="150"/>
    </location>
</feature>
<dbReference type="PANTHER" id="PTHR30474">
    <property type="entry name" value="CELL CYCLE PROTEIN"/>
    <property type="match status" value="1"/>
</dbReference>
<feature type="chain" id="PRO_5037876643" evidence="8">
    <location>
        <begin position="27"/>
        <end position="359"/>
    </location>
</feature>
<evidence type="ECO:0000256" key="8">
    <source>
        <dbReference type="SAM" id="SignalP"/>
    </source>
</evidence>
<comment type="subcellular location">
    <subcellularLocation>
        <location evidence="1">Cell membrane</location>
        <topology evidence="1">Multi-pass membrane protein</topology>
    </subcellularLocation>
</comment>
<evidence type="ECO:0000256" key="6">
    <source>
        <dbReference type="ARBA" id="ARBA00023136"/>
    </source>
</evidence>
<name>A0A926HPE2_9FIRM</name>
<protein>
    <submittedName>
        <fullName evidence="9">Lipid II flippase FtsW</fullName>
    </submittedName>
</protein>
<evidence type="ECO:0000256" key="1">
    <source>
        <dbReference type="ARBA" id="ARBA00004651"/>
    </source>
</evidence>
<keyword evidence="4" id="KW-0133">Cell shape</keyword>
<evidence type="ECO:0000313" key="10">
    <source>
        <dbReference type="Proteomes" id="UP000620366"/>
    </source>
</evidence>
<keyword evidence="6 7" id="KW-0472">Membrane</keyword>
<dbReference type="InterPro" id="IPR001182">
    <property type="entry name" value="FtsW/RodA"/>
</dbReference>
<dbReference type="GO" id="GO:0009252">
    <property type="term" value="P:peptidoglycan biosynthetic process"/>
    <property type="evidence" value="ECO:0007669"/>
    <property type="project" value="InterPro"/>
</dbReference>
<proteinExistence type="predicted"/>
<gene>
    <name evidence="9" type="primary">ftsW</name>
    <name evidence="9" type="ORF">H8695_00550</name>
</gene>
<dbReference type="GO" id="GO:0051301">
    <property type="term" value="P:cell division"/>
    <property type="evidence" value="ECO:0007669"/>
    <property type="project" value="InterPro"/>
</dbReference>